<proteinExistence type="predicted"/>
<dbReference type="Gene3D" id="1.20.1720.10">
    <property type="entry name" value="Multidrug resistance protein D"/>
    <property type="match status" value="1"/>
</dbReference>
<dbReference type="InterPro" id="IPR011701">
    <property type="entry name" value="MFS"/>
</dbReference>
<comment type="caution">
    <text evidence="8">The sequence shown here is derived from an EMBL/GenBank/DDBJ whole genome shotgun (WGS) entry which is preliminary data.</text>
</comment>
<gene>
    <name evidence="8" type="ORF">MAM_03764</name>
</gene>
<feature type="transmembrane region" description="Helical" evidence="6">
    <location>
        <begin position="394"/>
        <end position="413"/>
    </location>
</feature>
<feature type="transmembrane region" description="Helical" evidence="6">
    <location>
        <begin position="65"/>
        <end position="85"/>
    </location>
</feature>
<dbReference type="Pfam" id="PF07690">
    <property type="entry name" value="MFS_1"/>
    <property type="match status" value="1"/>
</dbReference>
<dbReference type="GO" id="GO:0016020">
    <property type="term" value="C:membrane"/>
    <property type="evidence" value="ECO:0007669"/>
    <property type="project" value="UniProtKB-SubCell"/>
</dbReference>
<evidence type="ECO:0000313" key="9">
    <source>
        <dbReference type="Proteomes" id="UP000030816"/>
    </source>
</evidence>
<dbReference type="HOGENOM" id="CLU_000960_27_2_1"/>
<reference evidence="8 9" key="1">
    <citation type="journal article" date="2014" name="Proc. Natl. Acad. Sci. U.S.A.">
        <title>Trajectory and genomic determinants of fungal-pathogen speciation and host adaptation.</title>
        <authorList>
            <person name="Hu X."/>
            <person name="Xiao G."/>
            <person name="Zheng P."/>
            <person name="Shang Y."/>
            <person name="Su Y."/>
            <person name="Zhang X."/>
            <person name="Liu X."/>
            <person name="Zhan S."/>
            <person name="St Leger R.J."/>
            <person name="Wang C."/>
        </authorList>
    </citation>
    <scope>NUCLEOTIDE SEQUENCE [LARGE SCALE GENOMIC DNA]</scope>
    <source>
        <strain evidence="8 9">ARSEF 1941</strain>
    </source>
</reference>
<keyword evidence="9" id="KW-1185">Reference proteome</keyword>
<comment type="subcellular location">
    <subcellularLocation>
        <location evidence="1">Membrane</location>
        <topology evidence="1">Multi-pass membrane protein</topology>
    </subcellularLocation>
</comment>
<sequence length="554" mass="60458">MTTPAPTLPCPSQARQDSMPRVSVDDDTANKGHLSGDGGNCPEYMNQATIERLGRQRPESLRNRCTEIFFVHTIVMSMVMSEYFIGGFNIVLPPIVDALDMPAPLRTWPAGVTNLTTAALLMPFARLGDLYGGKVVFLCGHLWLMIWSLISGFSQNAVMLIVCRAMQGLGSAAFLPAGLAILSQTYRPGPRKNFVFAVYGACACVGFYFGIFVGAVTAEYLDWRWYFWIGAMVSLVTALSGLISIPRHLGHVNPEARMDWLGVITIVPGLVLVVFALTDGGYAPDGWKTPYIWVTLILGILFLAAAVYVQGWVATQPLLPPDLFKAKYMKRLMTALFLSYGVFGLYLFYASFYIETVMHTRPILTAAWFTPLAVGGMVLAILGGLVLHIIPNKILMIISTIGFMLSVLLFALIPDPATPGRSTGFLYWAYIFPAMIAATIGVDITFNVTNVFITTAMPLRHQAAAGGLINSLLYLGIAFWLGIGELAISVTVQNRGGHDKVDPREQYQIGFWTAFGLASTSLCLVLTIKMGSAVASMTADERAEAESRLVQSRK</sequence>
<evidence type="ECO:0000256" key="2">
    <source>
        <dbReference type="ARBA" id="ARBA00022692"/>
    </source>
</evidence>
<organism evidence="8 9">
    <name type="scientific">Metarhizium album (strain ARSEF 1941)</name>
    <dbReference type="NCBI Taxonomy" id="1081103"/>
    <lineage>
        <taxon>Eukaryota</taxon>
        <taxon>Fungi</taxon>
        <taxon>Dikarya</taxon>
        <taxon>Ascomycota</taxon>
        <taxon>Pezizomycotina</taxon>
        <taxon>Sordariomycetes</taxon>
        <taxon>Hypocreomycetidae</taxon>
        <taxon>Hypocreales</taxon>
        <taxon>Clavicipitaceae</taxon>
        <taxon>Metarhizium</taxon>
    </lineage>
</organism>
<evidence type="ECO:0000256" key="1">
    <source>
        <dbReference type="ARBA" id="ARBA00004141"/>
    </source>
</evidence>
<feature type="transmembrane region" description="Helical" evidence="6">
    <location>
        <begin position="467"/>
        <end position="489"/>
    </location>
</feature>
<dbReference type="RefSeq" id="XP_040679706.1">
    <property type="nucleotide sequence ID" value="XM_040822563.1"/>
</dbReference>
<dbReference type="OrthoDB" id="5086884at2759"/>
<evidence type="ECO:0000256" key="5">
    <source>
        <dbReference type="SAM" id="MobiDB-lite"/>
    </source>
</evidence>
<keyword evidence="4 6" id="KW-0472">Membrane</keyword>
<evidence type="ECO:0000313" key="8">
    <source>
        <dbReference type="EMBL" id="KHN98640.1"/>
    </source>
</evidence>
<name>A0A0B2X0N4_METAS</name>
<feature type="region of interest" description="Disordered" evidence="5">
    <location>
        <begin position="1"/>
        <end position="38"/>
    </location>
</feature>
<feature type="transmembrane region" description="Helical" evidence="6">
    <location>
        <begin position="105"/>
        <end position="123"/>
    </location>
</feature>
<dbReference type="GO" id="GO:0022857">
    <property type="term" value="F:transmembrane transporter activity"/>
    <property type="evidence" value="ECO:0007669"/>
    <property type="project" value="InterPro"/>
</dbReference>
<evidence type="ECO:0000259" key="7">
    <source>
        <dbReference type="PROSITE" id="PS50850"/>
    </source>
</evidence>
<dbReference type="EMBL" id="AZHE01000007">
    <property type="protein sequence ID" value="KHN98640.1"/>
    <property type="molecule type" value="Genomic_DNA"/>
</dbReference>
<feature type="transmembrane region" description="Helical" evidence="6">
    <location>
        <begin position="509"/>
        <end position="528"/>
    </location>
</feature>
<feature type="transmembrane region" description="Helical" evidence="6">
    <location>
        <begin position="135"/>
        <end position="153"/>
    </location>
</feature>
<dbReference type="SUPFAM" id="SSF103473">
    <property type="entry name" value="MFS general substrate transporter"/>
    <property type="match status" value="1"/>
</dbReference>
<feature type="transmembrane region" description="Helical" evidence="6">
    <location>
        <begin position="335"/>
        <end position="354"/>
    </location>
</feature>
<dbReference type="PANTHER" id="PTHR42718">
    <property type="entry name" value="MAJOR FACILITATOR SUPERFAMILY MULTIDRUG TRANSPORTER MFSC"/>
    <property type="match status" value="1"/>
</dbReference>
<dbReference type="PROSITE" id="PS50850">
    <property type="entry name" value="MFS"/>
    <property type="match status" value="1"/>
</dbReference>
<feature type="domain" description="Major facilitator superfamily (MFS) profile" evidence="7">
    <location>
        <begin position="70"/>
        <end position="533"/>
    </location>
</feature>
<evidence type="ECO:0000256" key="3">
    <source>
        <dbReference type="ARBA" id="ARBA00022989"/>
    </source>
</evidence>
<evidence type="ECO:0000256" key="6">
    <source>
        <dbReference type="SAM" id="Phobius"/>
    </source>
</evidence>
<dbReference type="Proteomes" id="UP000030816">
    <property type="component" value="Unassembled WGS sequence"/>
</dbReference>
<evidence type="ECO:0000256" key="4">
    <source>
        <dbReference type="ARBA" id="ARBA00023136"/>
    </source>
</evidence>
<feature type="transmembrane region" description="Helical" evidence="6">
    <location>
        <begin position="159"/>
        <end position="182"/>
    </location>
</feature>
<dbReference type="AlphaFoldDB" id="A0A0B2X0N4"/>
<keyword evidence="3 6" id="KW-1133">Transmembrane helix</keyword>
<dbReference type="GeneID" id="63738219"/>
<protein>
    <submittedName>
        <fullName evidence="8">Drug resistance protein</fullName>
    </submittedName>
</protein>
<dbReference type="InterPro" id="IPR036259">
    <property type="entry name" value="MFS_trans_sf"/>
</dbReference>
<dbReference type="PANTHER" id="PTHR42718:SF11">
    <property type="entry name" value="MAJOR FACILITATOR SUPERFAMILY (MFS) PROFILE DOMAIN-CONTAINING PROTEIN"/>
    <property type="match status" value="1"/>
</dbReference>
<feature type="transmembrane region" description="Helical" evidence="6">
    <location>
        <begin position="258"/>
        <end position="278"/>
    </location>
</feature>
<feature type="transmembrane region" description="Helical" evidence="6">
    <location>
        <begin position="366"/>
        <end position="387"/>
    </location>
</feature>
<feature type="transmembrane region" description="Helical" evidence="6">
    <location>
        <begin position="290"/>
        <end position="314"/>
    </location>
</feature>
<accession>A0A0B2X0N4</accession>
<dbReference type="InterPro" id="IPR020846">
    <property type="entry name" value="MFS_dom"/>
</dbReference>
<feature type="transmembrane region" description="Helical" evidence="6">
    <location>
        <begin position="194"/>
        <end position="213"/>
    </location>
</feature>
<feature type="transmembrane region" description="Helical" evidence="6">
    <location>
        <begin position="425"/>
        <end position="446"/>
    </location>
</feature>
<feature type="transmembrane region" description="Helical" evidence="6">
    <location>
        <begin position="225"/>
        <end position="246"/>
    </location>
</feature>
<dbReference type="Gene3D" id="1.20.1250.20">
    <property type="entry name" value="MFS general substrate transporter like domains"/>
    <property type="match status" value="1"/>
</dbReference>
<keyword evidence="2 6" id="KW-0812">Transmembrane</keyword>